<gene>
    <name evidence="2" type="ORF">ACFSBI_08455</name>
</gene>
<name>A0ABW4LDG9_9MICO</name>
<sequence>MIGWTPPDGSGRTPTPGDEARRAAFMLFALLAALAGVLAFARDLALLWVAVPCAVAALALLLAPLVLDRRR</sequence>
<comment type="caution">
    <text evidence="2">The sequence shown here is derived from an EMBL/GenBank/DDBJ whole genome shotgun (WGS) entry which is preliminary data.</text>
</comment>
<dbReference type="RefSeq" id="WP_377933944.1">
    <property type="nucleotide sequence ID" value="NZ_JBHUEA010000011.1"/>
</dbReference>
<dbReference type="Proteomes" id="UP001597347">
    <property type="component" value="Unassembled WGS sequence"/>
</dbReference>
<proteinExistence type="predicted"/>
<evidence type="ECO:0000256" key="1">
    <source>
        <dbReference type="SAM" id="Phobius"/>
    </source>
</evidence>
<evidence type="ECO:0000313" key="2">
    <source>
        <dbReference type="EMBL" id="MFD1721578.1"/>
    </source>
</evidence>
<accession>A0ABW4LDG9</accession>
<keyword evidence="1" id="KW-0812">Transmembrane</keyword>
<dbReference type="EMBL" id="JBHUEA010000011">
    <property type="protein sequence ID" value="MFD1721578.1"/>
    <property type="molecule type" value="Genomic_DNA"/>
</dbReference>
<keyword evidence="3" id="KW-1185">Reference proteome</keyword>
<organism evidence="2 3">
    <name type="scientific">Amnibacterium endophyticum</name>
    <dbReference type="NCBI Taxonomy" id="2109337"/>
    <lineage>
        <taxon>Bacteria</taxon>
        <taxon>Bacillati</taxon>
        <taxon>Actinomycetota</taxon>
        <taxon>Actinomycetes</taxon>
        <taxon>Micrococcales</taxon>
        <taxon>Microbacteriaceae</taxon>
        <taxon>Amnibacterium</taxon>
    </lineage>
</organism>
<reference evidence="3" key="1">
    <citation type="journal article" date="2019" name="Int. J. Syst. Evol. Microbiol.">
        <title>The Global Catalogue of Microorganisms (GCM) 10K type strain sequencing project: providing services to taxonomists for standard genome sequencing and annotation.</title>
        <authorList>
            <consortium name="The Broad Institute Genomics Platform"/>
            <consortium name="The Broad Institute Genome Sequencing Center for Infectious Disease"/>
            <person name="Wu L."/>
            <person name="Ma J."/>
        </authorList>
    </citation>
    <scope>NUCLEOTIDE SEQUENCE [LARGE SCALE GENOMIC DNA]</scope>
    <source>
        <strain evidence="3">CGMCC 1.12471</strain>
    </source>
</reference>
<evidence type="ECO:0000313" key="3">
    <source>
        <dbReference type="Proteomes" id="UP001597347"/>
    </source>
</evidence>
<keyword evidence="1" id="KW-1133">Transmembrane helix</keyword>
<feature type="transmembrane region" description="Helical" evidence="1">
    <location>
        <begin position="47"/>
        <end position="67"/>
    </location>
</feature>
<protein>
    <submittedName>
        <fullName evidence="2">Uncharacterized protein</fullName>
    </submittedName>
</protein>
<keyword evidence="1" id="KW-0472">Membrane</keyword>
<feature type="transmembrane region" description="Helical" evidence="1">
    <location>
        <begin position="23"/>
        <end position="41"/>
    </location>
</feature>